<dbReference type="Proteomes" id="UP000326857">
    <property type="component" value="Unassembled WGS sequence"/>
</dbReference>
<evidence type="ECO:0000256" key="2">
    <source>
        <dbReference type="ARBA" id="ARBA00007613"/>
    </source>
</evidence>
<gene>
    <name evidence="9" type="ORF">SPHINGO391_350491</name>
</gene>
<feature type="signal peptide" evidence="8">
    <location>
        <begin position="1"/>
        <end position="22"/>
    </location>
</feature>
<keyword evidence="8" id="KW-0732">Signal</keyword>
<name>A0A5E7YD17_9SPHN</name>
<dbReference type="Pfam" id="PF02321">
    <property type="entry name" value="OEP"/>
    <property type="match status" value="2"/>
</dbReference>
<dbReference type="AlphaFoldDB" id="A0A5E7YD17"/>
<evidence type="ECO:0000256" key="1">
    <source>
        <dbReference type="ARBA" id="ARBA00004442"/>
    </source>
</evidence>
<sequence>MRLGVTRHWSIAIALTASLASAASAQTAQTGPTALSFDAAQLRFDRSSRAISAADHGVDAAKAGADAVRTLHRPIVTASAQYLVYQKTLSVDVTEEKGAALGNTQDFLAAFPGSVPPAFQQIASEISGRLSQALPGLFDAIPDQLSYRFRDEVFRPTVQAALPIYTGGAIPAVQRAAQGGVAMAEGRRAQVVDLARLNLIRAYFGQQAAAGLLEAARRSRDALDKIASDSRKLEAAGVIPHARTLEVQVARDTAERTYQRADLSSATARDELARLLDLDTVMPTTALFVQTRPLAPVETFLGSEGSAPEARTADAGRQIADAGVALARSRRLPQAYAFGEYNLNRSNALPIEPDWIAGVGVRYTILSNIDRRRTEDAARAQAAAAADTAAEARRIATSATIRAYNLVEGARRSFVLLDSSIAAARENVRVQSVAFREGEGTATPVIAAQAALDTAEAQRIAVAYEYDLALAGLLASASRLDAFGSHLARADQRLVYGTGQ</sequence>
<evidence type="ECO:0000256" key="4">
    <source>
        <dbReference type="ARBA" id="ARBA00022452"/>
    </source>
</evidence>
<dbReference type="SUPFAM" id="SSF56954">
    <property type="entry name" value="Outer membrane efflux proteins (OEP)"/>
    <property type="match status" value="1"/>
</dbReference>
<dbReference type="InterPro" id="IPR003423">
    <property type="entry name" value="OMP_efflux"/>
</dbReference>
<keyword evidence="5" id="KW-0812">Transmembrane</keyword>
<dbReference type="Gene3D" id="1.20.1600.10">
    <property type="entry name" value="Outer membrane efflux proteins (OEP)"/>
    <property type="match status" value="1"/>
</dbReference>
<dbReference type="PANTHER" id="PTHR30026">
    <property type="entry name" value="OUTER MEMBRANE PROTEIN TOLC"/>
    <property type="match status" value="1"/>
</dbReference>
<keyword evidence="3" id="KW-0813">Transport</keyword>
<evidence type="ECO:0000256" key="6">
    <source>
        <dbReference type="ARBA" id="ARBA00023136"/>
    </source>
</evidence>
<keyword evidence="7" id="KW-0998">Cell outer membrane</keyword>
<dbReference type="GO" id="GO:1990281">
    <property type="term" value="C:efflux pump complex"/>
    <property type="evidence" value="ECO:0007669"/>
    <property type="project" value="TreeGrafter"/>
</dbReference>
<comment type="subcellular location">
    <subcellularLocation>
        <location evidence="1">Cell outer membrane</location>
    </subcellularLocation>
</comment>
<reference evidence="9 10" key="1">
    <citation type="submission" date="2019-09" db="EMBL/GenBank/DDBJ databases">
        <authorList>
            <person name="Dittami M. S."/>
        </authorList>
    </citation>
    <scope>NUCLEOTIDE SEQUENCE [LARGE SCALE GENOMIC DNA]</scope>
    <source>
        <strain evidence="9">SPHINGO391</strain>
    </source>
</reference>
<dbReference type="EMBL" id="CABVLI010000029">
    <property type="protein sequence ID" value="VVT03279.1"/>
    <property type="molecule type" value="Genomic_DNA"/>
</dbReference>
<keyword evidence="6" id="KW-0472">Membrane</keyword>
<feature type="chain" id="PRO_5022732419" description="Outer membrane protein TolC" evidence="8">
    <location>
        <begin position="23"/>
        <end position="500"/>
    </location>
</feature>
<evidence type="ECO:0000256" key="3">
    <source>
        <dbReference type="ARBA" id="ARBA00022448"/>
    </source>
</evidence>
<evidence type="ECO:0008006" key="11">
    <source>
        <dbReference type="Google" id="ProtNLM"/>
    </source>
</evidence>
<dbReference type="GO" id="GO:0015288">
    <property type="term" value="F:porin activity"/>
    <property type="evidence" value="ECO:0007669"/>
    <property type="project" value="TreeGrafter"/>
</dbReference>
<evidence type="ECO:0000256" key="7">
    <source>
        <dbReference type="ARBA" id="ARBA00023237"/>
    </source>
</evidence>
<dbReference type="RefSeq" id="WP_151990131.1">
    <property type="nucleotide sequence ID" value="NZ_LR701528.1"/>
</dbReference>
<keyword evidence="4" id="KW-1134">Transmembrane beta strand</keyword>
<protein>
    <recommendedName>
        <fullName evidence="11">Outer membrane protein TolC</fullName>
    </recommendedName>
</protein>
<evidence type="ECO:0000256" key="8">
    <source>
        <dbReference type="SAM" id="SignalP"/>
    </source>
</evidence>
<comment type="similarity">
    <text evidence="2">Belongs to the outer membrane factor (OMF) (TC 1.B.17) family.</text>
</comment>
<dbReference type="PANTHER" id="PTHR30026:SF5">
    <property type="entry name" value="ABC-TYPE EFFLUX SYSTEM SECRETIN COMPONENT"/>
    <property type="match status" value="1"/>
</dbReference>
<organism evidence="9 10">
    <name type="scientific">Sphingomonas aurantiaca</name>
    <dbReference type="NCBI Taxonomy" id="185949"/>
    <lineage>
        <taxon>Bacteria</taxon>
        <taxon>Pseudomonadati</taxon>
        <taxon>Pseudomonadota</taxon>
        <taxon>Alphaproteobacteria</taxon>
        <taxon>Sphingomonadales</taxon>
        <taxon>Sphingomonadaceae</taxon>
        <taxon>Sphingomonas</taxon>
    </lineage>
</organism>
<proteinExistence type="inferred from homology"/>
<dbReference type="GO" id="GO:0009279">
    <property type="term" value="C:cell outer membrane"/>
    <property type="evidence" value="ECO:0007669"/>
    <property type="project" value="UniProtKB-SubCell"/>
</dbReference>
<evidence type="ECO:0000256" key="5">
    <source>
        <dbReference type="ARBA" id="ARBA00022692"/>
    </source>
</evidence>
<dbReference type="GO" id="GO:0015562">
    <property type="term" value="F:efflux transmembrane transporter activity"/>
    <property type="evidence" value="ECO:0007669"/>
    <property type="project" value="InterPro"/>
</dbReference>
<dbReference type="InterPro" id="IPR051906">
    <property type="entry name" value="TolC-like"/>
</dbReference>
<evidence type="ECO:0000313" key="10">
    <source>
        <dbReference type="Proteomes" id="UP000326857"/>
    </source>
</evidence>
<accession>A0A5E7YD17</accession>
<evidence type="ECO:0000313" key="9">
    <source>
        <dbReference type="EMBL" id="VVT03279.1"/>
    </source>
</evidence>